<dbReference type="RefSeq" id="WP_088772343.1">
    <property type="nucleotide sequence ID" value="NZ_AP023082.1"/>
</dbReference>
<dbReference type="SMART" id="SM00671">
    <property type="entry name" value="SEL1"/>
    <property type="match status" value="2"/>
</dbReference>
<dbReference type="PANTHER" id="PTHR43628:SF1">
    <property type="entry name" value="CHITIN SYNTHASE REGULATORY FACTOR 2-RELATED"/>
    <property type="match status" value="1"/>
</dbReference>
<dbReference type="Pfam" id="PF08238">
    <property type="entry name" value="Sel1"/>
    <property type="match status" value="2"/>
</dbReference>
<dbReference type="PANTHER" id="PTHR43628">
    <property type="entry name" value="ACTIVATOR OF C KINASE PROTEIN 1-RELATED"/>
    <property type="match status" value="1"/>
</dbReference>
<keyword evidence="3" id="KW-1185">Reference proteome</keyword>
<dbReference type="EMBL" id="CP022132">
    <property type="protein sequence ID" value="ASG67823.1"/>
    <property type="molecule type" value="Genomic_DNA"/>
</dbReference>
<gene>
    <name evidence="2" type="ORF">CDV26_04960</name>
</gene>
<accession>A0ABM6LZ42</accession>
<sequence>MSEQDNTPETPKEEAKPLASKNKKIIKILIGVAVIAVCTIGINSYLDYSHQAFLQEHSNAITTIKNKNIKGYKAAFEILKDLADDDEATASDYYYLGHLYQYGFGIQKNYSNAYKYYKKANTAQSFYQIAILYKYGQGVNKDDKKAIEYFKKSYKAGNKKAIVGLAKLLESNPNLISTTDPELIYQIYLAYQSNKLTKKKSKEKNKYLSIAASRGYEPAIIEQAIIFEENKNYHRALMLWQTLSYSSNPNVVDLAEKEIAKSEAFSQATT</sequence>
<reference evidence="2 3" key="1">
    <citation type="submission" date="2017-06" db="EMBL/GenBank/DDBJ databases">
        <title>Complete genome of Francisella halioticida.</title>
        <authorList>
            <person name="Sjodin A."/>
        </authorList>
    </citation>
    <scope>NUCLEOTIDE SEQUENCE [LARGE SCALE GENOMIC DNA]</scope>
    <source>
        <strain evidence="2 3">DSM 23729</strain>
    </source>
</reference>
<keyword evidence="1" id="KW-1133">Transmembrane helix</keyword>
<evidence type="ECO:0000313" key="2">
    <source>
        <dbReference type="EMBL" id="ASG67823.1"/>
    </source>
</evidence>
<feature type="transmembrane region" description="Helical" evidence="1">
    <location>
        <begin position="25"/>
        <end position="46"/>
    </location>
</feature>
<dbReference type="InterPro" id="IPR011990">
    <property type="entry name" value="TPR-like_helical_dom_sf"/>
</dbReference>
<name>A0ABM6LZ42_9GAMM</name>
<organism evidence="2 3">
    <name type="scientific">Francisella halioticida</name>
    <dbReference type="NCBI Taxonomy" id="549298"/>
    <lineage>
        <taxon>Bacteria</taxon>
        <taxon>Pseudomonadati</taxon>
        <taxon>Pseudomonadota</taxon>
        <taxon>Gammaproteobacteria</taxon>
        <taxon>Thiotrichales</taxon>
        <taxon>Francisellaceae</taxon>
        <taxon>Francisella</taxon>
    </lineage>
</organism>
<dbReference type="InterPro" id="IPR006597">
    <property type="entry name" value="Sel1-like"/>
</dbReference>
<protein>
    <recommendedName>
        <fullName evidence="4">Sel1 repeat family protein</fullName>
    </recommendedName>
</protein>
<proteinExistence type="predicted"/>
<dbReference type="InterPro" id="IPR052945">
    <property type="entry name" value="Mitotic_Regulator"/>
</dbReference>
<dbReference type="SUPFAM" id="SSF81901">
    <property type="entry name" value="HCP-like"/>
    <property type="match status" value="1"/>
</dbReference>
<evidence type="ECO:0008006" key="4">
    <source>
        <dbReference type="Google" id="ProtNLM"/>
    </source>
</evidence>
<evidence type="ECO:0000313" key="3">
    <source>
        <dbReference type="Proteomes" id="UP000249910"/>
    </source>
</evidence>
<keyword evidence="1" id="KW-0472">Membrane</keyword>
<evidence type="ECO:0000256" key="1">
    <source>
        <dbReference type="SAM" id="Phobius"/>
    </source>
</evidence>
<keyword evidence="1" id="KW-0812">Transmembrane</keyword>
<dbReference type="Proteomes" id="UP000249910">
    <property type="component" value="Chromosome"/>
</dbReference>
<dbReference type="Gene3D" id="1.25.40.10">
    <property type="entry name" value="Tetratricopeptide repeat domain"/>
    <property type="match status" value="1"/>
</dbReference>